<keyword evidence="3" id="KW-0227">DNA damage</keyword>
<reference evidence="7" key="1">
    <citation type="journal article" date="2020" name="Fungal Divers.">
        <title>Resolving the Mortierellaceae phylogeny through synthesis of multi-gene phylogenetics and phylogenomics.</title>
        <authorList>
            <person name="Vandepol N."/>
            <person name="Liber J."/>
            <person name="Desiro A."/>
            <person name="Na H."/>
            <person name="Kennedy M."/>
            <person name="Barry K."/>
            <person name="Grigoriev I.V."/>
            <person name="Miller A.N."/>
            <person name="O'Donnell K."/>
            <person name="Stajich J.E."/>
            <person name="Bonito G."/>
        </authorList>
    </citation>
    <scope>NUCLEOTIDE SEQUENCE</scope>
    <source>
        <strain evidence="7">NRRL 28262</strain>
    </source>
</reference>
<name>A0AAD4DF45_9FUNG</name>
<dbReference type="Gene3D" id="3.70.10.10">
    <property type="match status" value="2"/>
</dbReference>
<dbReference type="GO" id="GO:0006281">
    <property type="term" value="P:DNA repair"/>
    <property type="evidence" value="ECO:0007669"/>
    <property type="project" value="UniProtKB-KW"/>
</dbReference>
<dbReference type="Pfam" id="PF02144">
    <property type="entry name" value="Rad1"/>
    <property type="match status" value="1"/>
</dbReference>
<comment type="caution">
    <text evidence="7">The sequence shown here is derived from an EMBL/GenBank/DDBJ whole genome shotgun (WGS) entry which is preliminary data.</text>
</comment>
<proteinExistence type="inferred from homology"/>
<accession>A0AAD4DF45</accession>
<protein>
    <submittedName>
        <fullName evidence="7">SsDNA endodeoxyribonuclease</fullName>
    </submittedName>
</protein>
<dbReference type="SUPFAM" id="SSF55979">
    <property type="entry name" value="DNA clamp"/>
    <property type="match status" value="1"/>
</dbReference>
<evidence type="ECO:0000256" key="5">
    <source>
        <dbReference type="ARBA" id="ARBA00023242"/>
    </source>
</evidence>
<feature type="region of interest" description="Disordered" evidence="6">
    <location>
        <begin position="118"/>
        <end position="159"/>
    </location>
</feature>
<feature type="compositionally biased region" description="Gly residues" evidence="6">
    <location>
        <begin position="118"/>
        <end position="154"/>
    </location>
</feature>
<dbReference type="InterPro" id="IPR003021">
    <property type="entry name" value="Rad1_Rec1_Rad17"/>
</dbReference>
<dbReference type="AlphaFoldDB" id="A0AAD4DF45"/>
<keyword evidence="8" id="KW-1185">Reference proteome</keyword>
<keyword evidence="4" id="KW-0234">DNA repair</keyword>
<dbReference type="GO" id="GO:0030896">
    <property type="term" value="C:checkpoint clamp complex"/>
    <property type="evidence" value="ECO:0007669"/>
    <property type="project" value="TreeGrafter"/>
</dbReference>
<evidence type="ECO:0000313" key="7">
    <source>
        <dbReference type="EMBL" id="KAG0274902.1"/>
    </source>
</evidence>
<evidence type="ECO:0000256" key="4">
    <source>
        <dbReference type="ARBA" id="ARBA00023204"/>
    </source>
</evidence>
<sequence>MQANGTVSIISLSNRQTAICNIGPDGIFFNLEESRCIFSRCLVPKSLFDDYKYVYPAKEREQLDLRSQQGSQFDPSEFTEKWPEGYDNEGRAIFGISLSTLLNCLNMFGTAGGASGGGYGSSGRHGGAGSGGSNGGASGSKYGGTQGGTQGGGKDNQVPQSVAPATAVKITYNGPGSSVYLALEDHGVITICGIPTFDPEVPVFHEFNEEVISTVSMKSKWLDEGLRDLDATSDRVFLRLSPETPNFRISSLGTVEALDINYSLGDVLDSCQLAYEHDIQVSYNFVHVLNMLKACPLSTSAYIAINQEGFLRVQFLHPVSENRYMYSEYTFSPLEATE</sequence>
<dbReference type="InterPro" id="IPR046938">
    <property type="entry name" value="DNA_clamp_sf"/>
</dbReference>
<gene>
    <name evidence="7" type="primary">RAD1</name>
    <name evidence="7" type="ORF">BGZ95_009351</name>
</gene>
<dbReference type="PANTHER" id="PTHR10870:SF0">
    <property type="entry name" value="CELL CYCLE CHECKPOINT PROTEIN RAD1"/>
    <property type="match status" value="1"/>
</dbReference>
<evidence type="ECO:0000256" key="3">
    <source>
        <dbReference type="ARBA" id="ARBA00022763"/>
    </source>
</evidence>
<dbReference type="GO" id="GO:0000077">
    <property type="term" value="P:DNA damage checkpoint signaling"/>
    <property type="evidence" value="ECO:0007669"/>
    <property type="project" value="InterPro"/>
</dbReference>
<evidence type="ECO:0000313" key="8">
    <source>
        <dbReference type="Proteomes" id="UP001194580"/>
    </source>
</evidence>
<dbReference type="EMBL" id="JAAAIL010000548">
    <property type="protein sequence ID" value="KAG0274902.1"/>
    <property type="molecule type" value="Genomic_DNA"/>
</dbReference>
<dbReference type="Proteomes" id="UP001194580">
    <property type="component" value="Unassembled WGS sequence"/>
</dbReference>
<keyword evidence="5" id="KW-0539">Nucleus</keyword>
<evidence type="ECO:0000256" key="1">
    <source>
        <dbReference type="ARBA" id="ARBA00004123"/>
    </source>
</evidence>
<comment type="subcellular location">
    <subcellularLocation>
        <location evidence="1">Nucleus</location>
    </subcellularLocation>
</comment>
<dbReference type="PANTHER" id="PTHR10870">
    <property type="entry name" value="CELL CYCLE CHECKPOINT PROTEIN RAD1"/>
    <property type="match status" value="1"/>
</dbReference>
<evidence type="ECO:0000256" key="2">
    <source>
        <dbReference type="ARBA" id="ARBA00010991"/>
    </source>
</evidence>
<dbReference type="PRINTS" id="PR01245">
    <property type="entry name" value="RAD1REC1"/>
</dbReference>
<evidence type="ECO:0000256" key="6">
    <source>
        <dbReference type="SAM" id="MobiDB-lite"/>
    </source>
</evidence>
<comment type="similarity">
    <text evidence="2">Belongs to the rad1 family.</text>
</comment>
<organism evidence="7 8">
    <name type="scientific">Linnemannia exigua</name>
    <dbReference type="NCBI Taxonomy" id="604196"/>
    <lineage>
        <taxon>Eukaryota</taxon>
        <taxon>Fungi</taxon>
        <taxon>Fungi incertae sedis</taxon>
        <taxon>Mucoromycota</taxon>
        <taxon>Mortierellomycotina</taxon>
        <taxon>Mortierellomycetes</taxon>
        <taxon>Mortierellales</taxon>
        <taxon>Mortierellaceae</taxon>
        <taxon>Linnemannia</taxon>
    </lineage>
</organism>